<evidence type="ECO:0000313" key="2">
    <source>
        <dbReference type="Proteomes" id="UP000256779"/>
    </source>
</evidence>
<keyword evidence="2" id="KW-1185">Reference proteome</keyword>
<dbReference type="AlphaFoldDB" id="A0A3D9L3Q7"/>
<organism evidence="1 2">
    <name type="scientific">Marinoscillum furvescens DSM 4134</name>
    <dbReference type="NCBI Taxonomy" id="1122208"/>
    <lineage>
        <taxon>Bacteria</taxon>
        <taxon>Pseudomonadati</taxon>
        <taxon>Bacteroidota</taxon>
        <taxon>Cytophagia</taxon>
        <taxon>Cytophagales</taxon>
        <taxon>Reichenbachiellaceae</taxon>
        <taxon>Marinoscillum</taxon>
    </lineage>
</organism>
<comment type="caution">
    <text evidence="1">The sequence shown here is derived from an EMBL/GenBank/DDBJ whole genome shotgun (WGS) entry which is preliminary data.</text>
</comment>
<proteinExistence type="predicted"/>
<dbReference type="Proteomes" id="UP000256779">
    <property type="component" value="Unassembled WGS sequence"/>
</dbReference>
<dbReference type="Gene3D" id="2.60.120.260">
    <property type="entry name" value="Galactose-binding domain-like"/>
    <property type="match status" value="1"/>
</dbReference>
<protein>
    <submittedName>
        <fullName evidence="1">Uncharacterized protein</fullName>
    </submittedName>
</protein>
<evidence type="ECO:0000313" key="1">
    <source>
        <dbReference type="EMBL" id="RED98011.1"/>
    </source>
</evidence>
<sequence length="155" mass="17901">MYTLKSVFNQNILIYSICLLTVSSLLNGCTFKNTEDQNAEAIKDDELCYFHFYIINNQAKIYVDGELVHDTKPINGKVSSERSIPISEHLSPGTHTIKVELYNGEGILDDKYDKYWEIYYELFVNGVPVDYIHEQTDNGKQGLVWSEEHEIVIKE</sequence>
<dbReference type="EMBL" id="QREG01000011">
    <property type="protein sequence ID" value="RED98011.1"/>
    <property type="molecule type" value="Genomic_DNA"/>
</dbReference>
<reference evidence="1 2" key="1">
    <citation type="submission" date="2018-07" db="EMBL/GenBank/DDBJ databases">
        <title>Genomic Encyclopedia of Type Strains, Phase IV (KMG-IV): sequencing the most valuable type-strain genomes for metagenomic binning, comparative biology and taxonomic classification.</title>
        <authorList>
            <person name="Goeker M."/>
        </authorList>
    </citation>
    <scope>NUCLEOTIDE SEQUENCE [LARGE SCALE GENOMIC DNA]</scope>
    <source>
        <strain evidence="1 2">DSM 4134</strain>
    </source>
</reference>
<accession>A0A3D9L3Q7</accession>
<gene>
    <name evidence="1" type="ORF">C7460_111153</name>
</gene>
<name>A0A3D9L3Q7_MARFU</name>